<proteinExistence type="predicted"/>
<dbReference type="AlphaFoldDB" id="A0A1A8KCN4"/>
<accession>A0A1A8KCN4</accession>
<keyword evidence="2" id="KW-0687">Ribonucleoprotein</keyword>
<evidence type="ECO:0000313" key="2">
    <source>
        <dbReference type="EMBL" id="SBR30088.1"/>
    </source>
</evidence>
<feature type="signal peptide" evidence="1">
    <location>
        <begin position="1"/>
        <end position="20"/>
    </location>
</feature>
<sequence length="33" mass="4829">WRWAWWGVWRWTWWWRRIQGKRRWRTWIQRRKM</sequence>
<reference evidence="2" key="1">
    <citation type="submission" date="2016-05" db="EMBL/GenBank/DDBJ databases">
        <authorList>
            <person name="Lavstsen T."/>
            <person name="Jespersen J.S."/>
        </authorList>
    </citation>
    <scope>NUCLEOTIDE SEQUENCE</scope>
    <source>
        <tissue evidence="2">Brain</tissue>
    </source>
</reference>
<organism evidence="2">
    <name type="scientific">Nothobranchius kuhntae</name>
    <name type="common">Beira killifish</name>
    <dbReference type="NCBI Taxonomy" id="321403"/>
    <lineage>
        <taxon>Eukaryota</taxon>
        <taxon>Metazoa</taxon>
        <taxon>Chordata</taxon>
        <taxon>Craniata</taxon>
        <taxon>Vertebrata</taxon>
        <taxon>Euteleostomi</taxon>
        <taxon>Actinopterygii</taxon>
        <taxon>Neopterygii</taxon>
        <taxon>Teleostei</taxon>
        <taxon>Neoteleostei</taxon>
        <taxon>Acanthomorphata</taxon>
        <taxon>Ovalentaria</taxon>
        <taxon>Atherinomorphae</taxon>
        <taxon>Cyprinodontiformes</taxon>
        <taxon>Nothobranchiidae</taxon>
        <taxon>Nothobranchius</taxon>
    </lineage>
</organism>
<feature type="chain" id="PRO_5008373422" evidence="1">
    <location>
        <begin position="21"/>
        <end position="33"/>
    </location>
</feature>
<feature type="non-terminal residue" evidence="2">
    <location>
        <position position="33"/>
    </location>
</feature>
<keyword evidence="1" id="KW-0732">Signal</keyword>
<gene>
    <name evidence="2" type="primary">GAR1</name>
</gene>
<evidence type="ECO:0000256" key="1">
    <source>
        <dbReference type="SAM" id="SignalP"/>
    </source>
</evidence>
<dbReference type="EMBL" id="HAEE01010038">
    <property type="protein sequence ID" value="SBR30088.1"/>
    <property type="molecule type" value="Transcribed_RNA"/>
</dbReference>
<name>A0A1A8KCN4_NOTKU</name>
<reference evidence="2" key="2">
    <citation type="submission" date="2016-06" db="EMBL/GenBank/DDBJ databases">
        <title>The genome of a short-lived fish provides insights into sex chromosome evolution and the genetic control of aging.</title>
        <authorList>
            <person name="Reichwald K."/>
            <person name="Felder M."/>
            <person name="Petzold A."/>
            <person name="Koch P."/>
            <person name="Groth M."/>
            <person name="Platzer M."/>
        </authorList>
    </citation>
    <scope>NUCLEOTIDE SEQUENCE</scope>
    <source>
        <tissue evidence="2">Brain</tissue>
    </source>
</reference>
<feature type="non-terminal residue" evidence="2">
    <location>
        <position position="1"/>
    </location>
</feature>
<protein>
    <submittedName>
        <fullName evidence="2">GAR1 ribonucleoprotein homolog</fullName>
    </submittedName>
</protein>
<dbReference type="GO" id="GO:1990904">
    <property type="term" value="C:ribonucleoprotein complex"/>
    <property type="evidence" value="ECO:0007669"/>
    <property type="project" value="UniProtKB-KW"/>
</dbReference>